<gene>
    <name evidence="1" type="ORF">IPP15_08680</name>
</gene>
<evidence type="ECO:0000313" key="1">
    <source>
        <dbReference type="EMBL" id="MBK9982485.1"/>
    </source>
</evidence>
<dbReference type="EMBL" id="JADKGY010000006">
    <property type="protein sequence ID" value="MBK9982485.1"/>
    <property type="molecule type" value="Genomic_DNA"/>
</dbReference>
<proteinExistence type="predicted"/>
<name>A0A9D7SSG2_9BACT</name>
<accession>A0A9D7SSG2</accession>
<protein>
    <submittedName>
        <fullName evidence="1">Uncharacterized protein</fullName>
    </submittedName>
</protein>
<dbReference type="AlphaFoldDB" id="A0A9D7SSG2"/>
<reference evidence="1 2" key="1">
    <citation type="submission" date="2020-10" db="EMBL/GenBank/DDBJ databases">
        <title>Connecting structure to function with the recovery of over 1000 high-quality activated sludge metagenome-assembled genomes encoding full-length rRNA genes using long-read sequencing.</title>
        <authorList>
            <person name="Singleton C.M."/>
            <person name="Petriglieri F."/>
            <person name="Kristensen J.M."/>
            <person name="Kirkegaard R.H."/>
            <person name="Michaelsen T.Y."/>
            <person name="Andersen M.H."/>
            <person name="Karst S.M."/>
            <person name="Dueholm M.S."/>
            <person name="Nielsen P.H."/>
            <person name="Albertsen M."/>
        </authorList>
    </citation>
    <scope>NUCLEOTIDE SEQUENCE [LARGE SCALE GENOMIC DNA]</scope>
    <source>
        <strain evidence="1">Ribe_18-Q3-R11-54_MAXAC.273</strain>
    </source>
</reference>
<evidence type="ECO:0000313" key="2">
    <source>
        <dbReference type="Proteomes" id="UP000808337"/>
    </source>
</evidence>
<comment type="caution">
    <text evidence="1">The sequence shown here is derived from an EMBL/GenBank/DDBJ whole genome shotgun (WGS) entry which is preliminary data.</text>
</comment>
<sequence>MKTQNVADNDAKYETYYKMLTFIETMEGKQPTHPVFLPRGLYAPSNILEYVEGTMNLQYTDPRLTWDSYDNRTDTFTIALSSGYATLGDVQALVEKVRDTASVHFYSITEQDKFPVLYDAVNVSATSSIMYVSVLSMVGKVHRDPTPFGSTDYWDVFGGKCSPQSGGGTRKASDLINSALVEYFEPYGCTFFTNETEVYDLHSYGWGQLNPHDPTPGDFNIDFRTWAFYCADEIDPEDECLPEGIQLCSGFDEEDIKCLDPDEMNYYFGSIVDIYNSYTAETDLHHINSLNYLEFGLCDFLSEFWAAHVFFGTPNACESEIYPIPLPPCC</sequence>
<organism evidence="1 2">
    <name type="scientific">Candidatus Opimibacter skivensis</name>
    <dbReference type="NCBI Taxonomy" id="2982028"/>
    <lineage>
        <taxon>Bacteria</taxon>
        <taxon>Pseudomonadati</taxon>
        <taxon>Bacteroidota</taxon>
        <taxon>Saprospiria</taxon>
        <taxon>Saprospirales</taxon>
        <taxon>Saprospiraceae</taxon>
        <taxon>Candidatus Opimibacter</taxon>
    </lineage>
</organism>
<dbReference type="Proteomes" id="UP000808337">
    <property type="component" value="Unassembled WGS sequence"/>
</dbReference>